<comment type="caution">
    <text evidence="1">The sequence shown here is derived from an EMBL/GenBank/DDBJ whole genome shotgun (WGS) entry which is preliminary data.</text>
</comment>
<gene>
    <name evidence="1" type="ORF">GIW81_15165</name>
</gene>
<organism evidence="1 2">
    <name type="scientific">Hyphomicrobium album</name>
    <dbReference type="NCBI Taxonomy" id="2665159"/>
    <lineage>
        <taxon>Bacteria</taxon>
        <taxon>Pseudomonadati</taxon>
        <taxon>Pseudomonadota</taxon>
        <taxon>Alphaproteobacteria</taxon>
        <taxon>Hyphomicrobiales</taxon>
        <taxon>Hyphomicrobiaceae</taxon>
        <taxon>Hyphomicrobium</taxon>
    </lineage>
</organism>
<accession>A0A6I3KMY8</accession>
<proteinExistence type="predicted"/>
<keyword evidence="2" id="KW-1185">Reference proteome</keyword>
<name>A0A6I3KMY8_9HYPH</name>
<dbReference type="Proteomes" id="UP000440694">
    <property type="component" value="Unassembled WGS sequence"/>
</dbReference>
<evidence type="ECO:0000313" key="1">
    <source>
        <dbReference type="EMBL" id="MTD95678.1"/>
    </source>
</evidence>
<dbReference type="EMBL" id="WMBQ01000002">
    <property type="protein sequence ID" value="MTD95678.1"/>
    <property type="molecule type" value="Genomic_DNA"/>
</dbReference>
<protein>
    <recommendedName>
        <fullName evidence="3">Lipoprotein</fullName>
    </recommendedName>
</protein>
<dbReference type="AlphaFoldDB" id="A0A6I3KMY8"/>
<sequence length="350" mass="35476">MTTFDAAAAWQKKKPLASALFAGLLAFGLAGCETANSLTSLFSSSGGEAPTASVASPPPMAATARGAQFAIAPVIGPPENVSGELRNQLISELERQNIRVAKTPDEKAEYTLRGYVVSSLEKKGNKSKVSYIWDVTDASGKGVHRVSGEETAPAGKSKDPWTAVTPPLVQTIASKTVTSVTAWMPGGGAAVASAGTAGGMVQTAAATPGAYTAPTPAKQIVTGSTGGKVKAFVPTVTGAPGDGSSTLRAALQRELTRSNVTLAEAPSADNYIVEGKVVMGPGKDGKQPITIDWSVTDPSGKKLGTVSQKNEVPQGSLDGSWGKTADAAAAAAAQGIVKLLPQPTQTTSSN</sequence>
<evidence type="ECO:0000313" key="2">
    <source>
        <dbReference type="Proteomes" id="UP000440694"/>
    </source>
</evidence>
<reference evidence="1 2" key="1">
    <citation type="submission" date="2019-11" db="EMBL/GenBank/DDBJ databases">
        <title>Identification of a novel strain.</title>
        <authorList>
            <person name="Xu Q."/>
            <person name="Wang G."/>
        </authorList>
    </citation>
    <scope>NUCLEOTIDE SEQUENCE [LARGE SCALE GENOMIC DNA]</scope>
    <source>
        <strain evidence="2">xq</strain>
    </source>
</reference>
<evidence type="ECO:0008006" key="3">
    <source>
        <dbReference type="Google" id="ProtNLM"/>
    </source>
</evidence>